<dbReference type="AlphaFoldDB" id="A0A9W6PQ13"/>
<evidence type="ECO:0000313" key="1">
    <source>
        <dbReference type="EMBL" id="GLW62519.1"/>
    </source>
</evidence>
<protein>
    <submittedName>
        <fullName evidence="1">Uncharacterized protein</fullName>
    </submittedName>
</protein>
<organism evidence="1 2">
    <name type="scientific">Actinomadura rubrobrunea</name>
    <dbReference type="NCBI Taxonomy" id="115335"/>
    <lineage>
        <taxon>Bacteria</taxon>
        <taxon>Bacillati</taxon>
        <taxon>Actinomycetota</taxon>
        <taxon>Actinomycetes</taxon>
        <taxon>Streptosporangiales</taxon>
        <taxon>Thermomonosporaceae</taxon>
        <taxon>Actinomadura</taxon>
    </lineage>
</organism>
<dbReference type="RefSeq" id="WP_067915887.1">
    <property type="nucleotide sequence ID" value="NZ_BSRZ01000001.1"/>
</dbReference>
<name>A0A9W6PQ13_9ACTN</name>
<accession>A0A9W6PQ13</accession>
<dbReference type="Proteomes" id="UP001165124">
    <property type="component" value="Unassembled WGS sequence"/>
</dbReference>
<dbReference type="EMBL" id="BSRZ01000001">
    <property type="protein sequence ID" value="GLW62519.1"/>
    <property type="molecule type" value="Genomic_DNA"/>
</dbReference>
<sequence length="263" mass="29095">MTPDSATSLLRDLLRLYDHRFLDLDAAARRGMAAGTRRMLADGGLADAADRSALPAAYRMRAFCIRNGLQDELERLVRDEVEGVEVGTVVVGGRVYAVYPYLRGVPRQDADVTDEIGLDHRLDAVGWQGGGRLRVRGHAAVQRVQARETKVALILRERRSGVEHHFPAESDEAGFTACVDVTDAGPGRWDVFVAAEALGIRREARCGTVRGPKVGTDPQRRLLGPSTEATVYFTRGDHLAITVKSTPRRVPMHVRMLHRLIRR</sequence>
<evidence type="ECO:0000313" key="2">
    <source>
        <dbReference type="Proteomes" id="UP001165124"/>
    </source>
</evidence>
<reference evidence="1" key="1">
    <citation type="submission" date="2023-02" db="EMBL/GenBank/DDBJ databases">
        <title>Actinomadura rubrobrunea NBRC 14622.</title>
        <authorList>
            <person name="Ichikawa N."/>
            <person name="Sato H."/>
            <person name="Tonouchi N."/>
        </authorList>
    </citation>
    <scope>NUCLEOTIDE SEQUENCE</scope>
    <source>
        <strain evidence="1">NBRC 14622</strain>
    </source>
</reference>
<proteinExistence type="predicted"/>
<gene>
    <name evidence="1" type="ORF">Arub01_07630</name>
</gene>
<comment type="caution">
    <text evidence="1">The sequence shown here is derived from an EMBL/GenBank/DDBJ whole genome shotgun (WGS) entry which is preliminary data.</text>
</comment>
<keyword evidence="2" id="KW-1185">Reference proteome</keyword>